<feature type="compositionally biased region" description="Low complexity" evidence="1">
    <location>
        <begin position="1"/>
        <end position="27"/>
    </location>
</feature>
<name>A0A4V4H2X3_MUSBA</name>
<evidence type="ECO:0000313" key="3">
    <source>
        <dbReference type="Proteomes" id="UP000317650"/>
    </source>
</evidence>
<evidence type="ECO:0000256" key="1">
    <source>
        <dbReference type="SAM" id="MobiDB-lite"/>
    </source>
</evidence>
<proteinExistence type="predicted"/>
<evidence type="ECO:0000313" key="2">
    <source>
        <dbReference type="EMBL" id="THU45976.1"/>
    </source>
</evidence>
<organism evidence="2 3">
    <name type="scientific">Musa balbisiana</name>
    <name type="common">Banana</name>
    <dbReference type="NCBI Taxonomy" id="52838"/>
    <lineage>
        <taxon>Eukaryota</taxon>
        <taxon>Viridiplantae</taxon>
        <taxon>Streptophyta</taxon>
        <taxon>Embryophyta</taxon>
        <taxon>Tracheophyta</taxon>
        <taxon>Spermatophyta</taxon>
        <taxon>Magnoliopsida</taxon>
        <taxon>Liliopsida</taxon>
        <taxon>Zingiberales</taxon>
        <taxon>Musaceae</taxon>
        <taxon>Musa</taxon>
    </lineage>
</organism>
<sequence>MSSPSSSSFSSPSSSSSYSSSSSSSSSGPRVANLSSRGVPLKAVGSSTVLASLKLWHDVDSVVTEELLGELRDRYYILECYGMFAPQAGQRPYDQFPQGFGLTVGALEAGLQFPLHPVIEDCLRKWGISSSQMASNS</sequence>
<comment type="caution">
    <text evidence="2">The sequence shown here is derived from an EMBL/GenBank/DDBJ whole genome shotgun (WGS) entry which is preliminary data.</text>
</comment>
<feature type="region of interest" description="Disordered" evidence="1">
    <location>
        <begin position="1"/>
        <end position="34"/>
    </location>
</feature>
<gene>
    <name evidence="2" type="ORF">C4D60_Mb09t00060</name>
</gene>
<dbReference type="AlphaFoldDB" id="A0A4V4H2X3"/>
<dbReference type="Proteomes" id="UP000317650">
    <property type="component" value="Chromosome 9"/>
</dbReference>
<accession>A0A4V4H2X3</accession>
<protein>
    <submittedName>
        <fullName evidence="2">Uncharacterized protein</fullName>
    </submittedName>
</protein>
<dbReference type="EMBL" id="PYDT01000010">
    <property type="protein sequence ID" value="THU45976.1"/>
    <property type="molecule type" value="Genomic_DNA"/>
</dbReference>
<keyword evidence="3" id="KW-1185">Reference proteome</keyword>
<reference evidence="2 3" key="1">
    <citation type="journal article" date="2019" name="Nat. Plants">
        <title>Genome sequencing of Musa balbisiana reveals subgenome evolution and function divergence in polyploid bananas.</title>
        <authorList>
            <person name="Yao X."/>
        </authorList>
    </citation>
    <scope>NUCLEOTIDE SEQUENCE [LARGE SCALE GENOMIC DNA]</scope>
    <source>
        <strain evidence="3">cv. DH-PKW</strain>
        <tissue evidence="2">Leaves</tissue>
    </source>
</reference>